<evidence type="ECO:0000313" key="3">
    <source>
        <dbReference type="Proteomes" id="UP000091857"/>
    </source>
</evidence>
<protein>
    <recommendedName>
        <fullName evidence="4">DUF1517 domain-containing protein</fullName>
    </recommendedName>
</protein>
<dbReference type="EMBL" id="CM004394">
    <property type="protein sequence ID" value="OAY44167.1"/>
    <property type="molecule type" value="Genomic_DNA"/>
</dbReference>
<dbReference type="Pfam" id="PF07466">
    <property type="entry name" value="DUF1517"/>
    <property type="match status" value="1"/>
</dbReference>
<evidence type="ECO:0008006" key="4">
    <source>
        <dbReference type="Google" id="ProtNLM"/>
    </source>
</evidence>
<dbReference type="PANTHER" id="PTHR33975:SF2">
    <property type="entry name" value="MYELIN-ASSOCIATED OLIGODENDROCYTE BASIC PROTEIN"/>
    <property type="match status" value="1"/>
</dbReference>
<keyword evidence="3" id="KW-1185">Reference proteome</keyword>
<organism evidence="2 3">
    <name type="scientific">Manihot esculenta</name>
    <name type="common">Cassava</name>
    <name type="synonym">Jatropha manihot</name>
    <dbReference type="NCBI Taxonomy" id="3983"/>
    <lineage>
        <taxon>Eukaryota</taxon>
        <taxon>Viridiplantae</taxon>
        <taxon>Streptophyta</taxon>
        <taxon>Embryophyta</taxon>
        <taxon>Tracheophyta</taxon>
        <taxon>Spermatophyta</taxon>
        <taxon>Magnoliopsida</taxon>
        <taxon>eudicotyledons</taxon>
        <taxon>Gunneridae</taxon>
        <taxon>Pentapetalae</taxon>
        <taxon>rosids</taxon>
        <taxon>fabids</taxon>
        <taxon>Malpighiales</taxon>
        <taxon>Euphorbiaceae</taxon>
        <taxon>Crotonoideae</taxon>
        <taxon>Manihoteae</taxon>
        <taxon>Manihot</taxon>
    </lineage>
</organism>
<sequence>MATASLLESSQLKWPRSLPVRLCPSRPLPPAPYPLHLIPAKLGNNLRIKGHSFAKLIVKCSCMDKHLTNSDNNAPSSTSNSNPTSLGRSVSTNPFGIIYNTIIKSLEALKKPAIALILVGLLLLCDNSSAFAASGGRMGGRSFSRSSSSSSSSYSVPPTSSPGLSYSVPYHAPSPFGGGGGGIYVGSAVGFGVDAGSTLFFILAGFTAFMLVSGFLSDRNGDGVLTATEKNSVLKLQVGLLGMGRSLQRDLNRIAEIADTSSSDGLSYVLTETSLALLRYPDYCISGYSYADVKQSIEDGEKRFNQLSIEERGKFDEETLVNVNSVKKQSTTSQRANGFNNEYIVITILVAAEGVHKLPTINGSGDLKAALQKLGSIPTSKILAVEVLWTPQNENDTLTEQELLEDYPLLRPL</sequence>
<reference evidence="3" key="1">
    <citation type="journal article" date="2016" name="Nat. Biotechnol.">
        <title>Sequencing wild and cultivated cassava and related species reveals extensive interspecific hybridization and genetic diversity.</title>
        <authorList>
            <person name="Bredeson J.V."/>
            <person name="Lyons J.B."/>
            <person name="Prochnik S.E."/>
            <person name="Wu G.A."/>
            <person name="Ha C.M."/>
            <person name="Edsinger-Gonzales E."/>
            <person name="Grimwood J."/>
            <person name="Schmutz J."/>
            <person name="Rabbi I.Y."/>
            <person name="Egesi C."/>
            <person name="Nauluvula P."/>
            <person name="Lebot V."/>
            <person name="Ndunguru J."/>
            <person name="Mkamilo G."/>
            <person name="Bart R.S."/>
            <person name="Setter T.L."/>
            <person name="Gleadow R.M."/>
            <person name="Kulakow P."/>
            <person name="Ferguson M.E."/>
            <person name="Rounsley S."/>
            <person name="Rokhsar D.S."/>
        </authorList>
    </citation>
    <scope>NUCLEOTIDE SEQUENCE [LARGE SCALE GENOMIC DNA]</scope>
    <source>
        <strain evidence="3">cv. AM560-2</strain>
    </source>
</reference>
<evidence type="ECO:0000313" key="2">
    <source>
        <dbReference type="EMBL" id="OAY44167.1"/>
    </source>
</evidence>
<proteinExistence type="predicted"/>
<dbReference type="OrthoDB" id="542507at2759"/>
<comment type="caution">
    <text evidence="2">The sequence shown here is derived from an EMBL/GenBank/DDBJ whole genome shotgun (WGS) entry which is preliminary data.</text>
</comment>
<dbReference type="Gramene" id="Manes.08G127900.4.v8.1">
    <property type="protein sequence ID" value="Manes.08G127900.4.v8.1.CDS"/>
    <property type="gene ID" value="Manes.08G127900.v8.1"/>
</dbReference>
<dbReference type="InterPro" id="IPR053023">
    <property type="entry name" value="FLAP_modulator"/>
</dbReference>
<accession>A0A2C9VHT5</accession>
<dbReference type="Proteomes" id="UP000091857">
    <property type="component" value="Chromosome 8"/>
</dbReference>
<dbReference type="STRING" id="3983.A0A2C9VHT5"/>
<dbReference type="InterPro" id="IPR010903">
    <property type="entry name" value="DUF1517"/>
</dbReference>
<gene>
    <name evidence="2" type="ORF">MANES_08G127900v8</name>
</gene>
<evidence type="ECO:0000256" key="1">
    <source>
        <dbReference type="SAM" id="MobiDB-lite"/>
    </source>
</evidence>
<dbReference type="AlphaFoldDB" id="A0A2C9VHT5"/>
<feature type="region of interest" description="Disordered" evidence="1">
    <location>
        <begin position="133"/>
        <end position="158"/>
    </location>
</feature>
<dbReference type="GO" id="GO:0009507">
    <property type="term" value="C:chloroplast"/>
    <property type="evidence" value="ECO:0000318"/>
    <property type="project" value="GO_Central"/>
</dbReference>
<dbReference type="PANTHER" id="PTHR33975">
    <property type="entry name" value="MYELIN-ASSOCIATED OLIGODENDROCYTE BASIC PROTEIN"/>
    <property type="match status" value="1"/>
</dbReference>
<name>A0A2C9VHT5_MANES</name>